<name>A0A4Y5JTJ0_9CAUD</name>
<protein>
    <submittedName>
        <fullName evidence="1">Uncharacterized protein</fullName>
    </submittedName>
</protein>
<reference evidence="2" key="1">
    <citation type="journal article" date="2020" name="bioRxiv">
        <title>Integrative omics analysis of Pseudomonas aeruginosa virus PA5oct highlights the molecular complexity of jumbo phages.</title>
        <authorList>
            <person name="Lood C."/>
            <person name="Danis-Wlodarczyk K."/>
            <person name="Blasdel B.G."/>
            <person name="Jang H.B."/>
            <person name="Vandenheuvel D."/>
            <person name="Briers Y."/>
            <person name="Noben J.-P."/>
            <person name="van Noort V."/>
            <person name="Drulis-Kawa Z."/>
            <person name="Lavigne R."/>
        </authorList>
    </citation>
    <scope>NUCLEOTIDE SEQUENCE [LARGE SCALE GENOMIC DNA]</scope>
</reference>
<proteinExistence type="predicted"/>
<evidence type="ECO:0000313" key="1">
    <source>
        <dbReference type="EMBL" id="QCG75974.1"/>
    </source>
</evidence>
<gene>
    <name evidence="1" type="ORF">EST35_0092</name>
</gene>
<evidence type="ECO:0000313" key="2">
    <source>
        <dbReference type="Proteomes" id="UP000316733"/>
    </source>
</evidence>
<sequence>MDLIFGNIIVILICNYNKFLFTFKIKANSSCIASGTVLVY</sequence>
<organism evidence="1 2">
    <name type="scientific">Pseudomonas phage vB_PaeM_PA5oct</name>
    <dbReference type="NCBI Taxonomy" id="2163605"/>
    <lineage>
        <taxon>Viruses</taxon>
        <taxon>Duplodnaviria</taxon>
        <taxon>Heunggongvirae</taxon>
        <taxon>Uroviricota</taxon>
        <taxon>Caudoviricetes</taxon>
        <taxon>Arenbergviridae</taxon>
        <taxon>Wroclawvirus</taxon>
        <taxon>Wroclawvirus PA5oct</taxon>
    </lineage>
</organism>
<dbReference type="EMBL" id="MK797984">
    <property type="protein sequence ID" value="QCG75974.1"/>
    <property type="molecule type" value="Genomic_DNA"/>
</dbReference>
<keyword evidence="2" id="KW-1185">Reference proteome</keyword>
<dbReference type="Proteomes" id="UP000316733">
    <property type="component" value="Segment"/>
</dbReference>
<accession>A0A4Y5JTJ0</accession>